<reference evidence="1" key="1">
    <citation type="submission" date="2019-04" db="EMBL/GenBank/DDBJ databases">
        <title>Friends and foes A comparative genomics study of 23 Aspergillus species from section Flavi.</title>
        <authorList>
            <consortium name="DOE Joint Genome Institute"/>
            <person name="Kjaerbolling I."/>
            <person name="Vesth T."/>
            <person name="Frisvad J.C."/>
            <person name="Nybo J.L."/>
            <person name="Theobald S."/>
            <person name="Kildgaard S."/>
            <person name="Isbrandt T."/>
            <person name="Kuo A."/>
            <person name="Sato A."/>
            <person name="Lyhne E.K."/>
            <person name="Kogle M.E."/>
            <person name="Wiebenga A."/>
            <person name="Kun R.S."/>
            <person name="Lubbers R.J."/>
            <person name="Makela M.R."/>
            <person name="Barry K."/>
            <person name="Chovatia M."/>
            <person name="Clum A."/>
            <person name="Daum C."/>
            <person name="Haridas S."/>
            <person name="He G."/>
            <person name="LaButti K."/>
            <person name="Lipzen A."/>
            <person name="Mondo S."/>
            <person name="Riley R."/>
            <person name="Salamov A."/>
            <person name="Simmons B.A."/>
            <person name="Magnuson J.K."/>
            <person name="Henrissat B."/>
            <person name="Mortensen U.H."/>
            <person name="Larsen T.O."/>
            <person name="Devries R.P."/>
            <person name="Grigoriev I.V."/>
            <person name="Machida M."/>
            <person name="Baker S.E."/>
            <person name="Andersen M.R."/>
        </authorList>
    </citation>
    <scope>NUCLEOTIDE SEQUENCE [LARGE SCALE GENOMIC DNA]</scope>
    <source>
        <strain evidence="1">CBS 121.62</strain>
    </source>
</reference>
<dbReference type="Proteomes" id="UP000325434">
    <property type="component" value="Unassembled WGS sequence"/>
</dbReference>
<gene>
    <name evidence="1" type="ORF">BDV35DRAFT_375020</name>
</gene>
<proteinExistence type="predicted"/>
<protein>
    <submittedName>
        <fullName evidence="1">Uncharacterized protein</fullName>
    </submittedName>
</protein>
<name>A0A5N6GDR5_ASPFL</name>
<dbReference type="EMBL" id="ML734829">
    <property type="protein sequence ID" value="KAB8239947.1"/>
    <property type="molecule type" value="Genomic_DNA"/>
</dbReference>
<organism evidence="1">
    <name type="scientific">Aspergillus flavus</name>
    <dbReference type="NCBI Taxonomy" id="5059"/>
    <lineage>
        <taxon>Eukaryota</taxon>
        <taxon>Fungi</taxon>
        <taxon>Dikarya</taxon>
        <taxon>Ascomycota</taxon>
        <taxon>Pezizomycotina</taxon>
        <taxon>Eurotiomycetes</taxon>
        <taxon>Eurotiomycetidae</taxon>
        <taxon>Eurotiales</taxon>
        <taxon>Aspergillaceae</taxon>
        <taxon>Aspergillus</taxon>
        <taxon>Aspergillus subgen. Circumdati</taxon>
    </lineage>
</organism>
<accession>A0A5N6GDR5</accession>
<sequence length="96" mass="10660">MSDSAGKGGLSDRPKGRSIHTFVLGPRCLVHETVRVHSGSRMTGRILHTPGDPLLCSSSGLRYRFLLTSNFPFSFLFSPSFLELNSKIHTDRRINS</sequence>
<dbReference type="AlphaFoldDB" id="A0A5N6GDR5"/>
<evidence type="ECO:0000313" key="1">
    <source>
        <dbReference type="EMBL" id="KAB8239947.1"/>
    </source>
</evidence>